<dbReference type="HAMAP" id="MF_00101">
    <property type="entry name" value="AcpS"/>
    <property type="match status" value="1"/>
</dbReference>
<keyword evidence="4 8" id="KW-0276">Fatty acid metabolism</keyword>
<dbReference type="EC" id="2.7.8.7" evidence="8"/>
<dbReference type="GO" id="GO:0000287">
    <property type="term" value="F:magnesium ion binding"/>
    <property type="evidence" value="ECO:0007669"/>
    <property type="project" value="UniProtKB-UniRule"/>
</dbReference>
<comment type="caution">
    <text evidence="10">The sequence shown here is derived from an EMBL/GenBank/DDBJ whole genome shotgun (WGS) entry which is preliminary data.</text>
</comment>
<evidence type="ECO:0000256" key="1">
    <source>
        <dbReference type="ARBA" id="ARBA00022516"/>
    </source>
</evidence>
<evidence type="ECO:0000313" key="11">
    <source>
        <dbReference type="Proteomes" id="UP000295504"/>
    </source>
</evidence>
<dbReference type="GO" id="GO:0008897">
    <property type="term" value="F:holo-[acyl-carrier-protein] synthase activity"/>
    <property type="evidence" value="ECO:0007669"/>
    <property type="project" value="UniProtKB-UniRule"/>
</dbReference>
<evidence type="ECO:0000256" key="2">
    <source>
        <dbReference type="ARBA" id="ARBA00022679"/>
    </source>
</evidence>
<dbReference type="InterPro" id="IPR004568">
    <property type="entry name" value="Ppantetheine-prot_Trfase_dom"/>
</dbReference>
<keyword evidence="2 8" id="KW-0808">Transferase</keyword>
<name>A0A4R2TRY8_9FIRM</name>
<comment type="subcellular location">
    <subcellularLocation>
        <location evidence="8">Cytoplasm</location>
    </subcellularLocation>
</comment>
<comment type="cofactor">
    <cofactor evidence="8">
        <name>Mg(2+)</name>
        <dbReference type="ChEBI" id="CHEBI:18420"/>
    </cofactor>
</comment>
<keyword evidence="1 8" id="KW-0444">Lipid biosynthesis</keyword>
<keyword evidence="11" id="KW-1185">Reference proteome</keyword>
<evidence type="ECO:0000256" key="8">
    <source>
        <dbReference type="HAMAP-Rule" id="MF_00101"/>
    </source>
</evidence>
<dbReference type="Proteomes" id="UP000295504">
    <property type="component" value="Unassembled WGS sequence"/>
</dbReference>
<proteinExistence type="inferred from homology"/>
<dbReference type="InterPro" id="IPR002582">
    <property type="entry name" value="ACPS"/>
</dbReference>
<dbReference type="GO" id="GO:0006633">
    <property type="term" value="P:fatty acid biosynthetic process"/>
    <property type="evidence" value="ECO:0007669"/>
    <property type="project" value="UniProtKB-UniRule"/>
</dbReference>
<feature type="binding site" evidence="8">
    <location>
        <position position="56"/>
    </location>
    <ligand>
        <name>Mg(2+)</name>
        <dbReference type="ChEBI" id="CHEBI:18420"/>
    </ligand>
</feature>
<reference evidence="10 11" key="1">
    <citation type="submission" date="2019-03" db="EMBL/GenBank/DDBJ databases">
        <title>Genomic Encyclopedia of Type Strains, Phase IV (KMG-IV): sequencing the most valuable type-strain genomes for metagenomic binning, comparative biology and taxonomic classification.</title>
        <authorList>
            <person name="Goeker M."/>
        </authorList>
    </citation>
    <scope>NUCLEOTIDE SEQUENCE [LARGE SCALE GENOMIC DNA]</scope>
    <source>
        <strain evidence="10 11">DSM 100013</strain>
    </source>
</reference>
<gene>
    <name evidence="8" type="primary">acpS</name>
    <name evidence="10" type="ORF">EDD79_100353</name>
</gene>
<dbReference type="InterPro" id="IPR008278">
    <property type="entry name" value="4-PPantetheinyl_Trfase_dom"/>
</dbReference>
<dbReference type="GO" id="GO:0005737">
    <property type="term" value="C:cytoplasm"/>
    <property type="evidence" value="ECO:0007669"/>
    <property type="project" value="UniProtKB-SubCell"/>
</dbReference>
<keyword evidence="5 8" id="KW-0460">Magnesium</keyword>
<accession>A0A4R2TRY8</accession>
<dbReference type="Gene3D" id="3.90.470.20">
    <property type="entry name" value="4'-phosphopantetheinyl transferase domain"/>
    <property type="match status" value="1"/>
</dbReference>
<dbReference type="NCBIfam" id="TIGR00516">
    <property type="entry name" value="acpS"/>
    <property type="match status" value="1"/>
</dbReference>
<dbReference type="SUPFAM" id="SSF56214">
    <property type="entry name" value="4'-phosphopantetheinyl transferase"/>
    <property type="match status" value="1"/>
</dbReference>
<dbReference type="Pfam" id="PF01648">
    <property type="entry name" value="ACPS"/>
    <property type="match status" value="1"/>
</dbReference>
<organism evidence="10 11">
    <name type="scientific">Serpentinicella alkaliphila</name>
    <dbReference type="NCBI Taxonomy" id="1734049"/>
    <lineage>
        <taxon>Bacteria</taxon>
        <taxon>Bacillati</taxon>
        <taxon>Bacillota</taxon>
        <taxon>Clostridia</taxon>
        <taxon>Peptostreptococcales</taxon>
        <taxon>Natronincolaceae</taxon>
        <taxon>Serpentinicella</taxon>
    </lineage>
</organism>
<feature type="domain" description="4'-phosphopantetheinyl transferase" evidence="9">
    <location>
        <begin position="4"/>
        <end position="98"/>
    </location>
</feature>
<sequence length="122" mass="13565">MVKGLGVDIIEIRRIANAIEKNPKFLKRVFNDTELESVYNKSDKSTSLAGYFAAKEAVAKSLGIGIKSIKWTDIEIKKDIHGKPYVKLHNNAEKIAYSKHICEILISISHSKENAIAQAIAI</sequence>
<dbReference type="OrthoDB" id="517356at2"/>
<dbReference type="AlphaFoldDB" id="A0A4R2TRY8"/>
<protein>
    <recommendedName>
        <fullName evidence="8">Holo-[acyl-carrier-protein] synthase</fullName>
        <shortName evidence="8">Holo-ACP synthase</shortName>
        <ecNumber evidence="8">2.7.8.7</ecNumber>
    </recommendedName>
    <alternativeName>
        <fullName evidence="8">4'-phosphopantetheinyl transferase AcpS</fullName>
    </alternativeName>
</protein>
<dbReference type="InterPro" id="IPR037143">
    <property type="entry name" value="4-PPantetheinyl_Trfase_dom_sf"/>
</dbReference>
<comment type="similarity">
    <text evidence="8">Belongs to the P-Pant transferase superfamily. AcpS family.</text>
</comment>
<dbReference type="RefSeq" id="WP_132847511.1">
    <property type="nucleotide sequence ID" value="NZ_CP058648.1"/>
</dbReference>
<evidence type="ECO:0000256" key="3">
    <source>
        <dbReference type="ARBA" id="ARBA00022723"/>
    </source>
</evidence>
<evidence type="ECO:0000259" key="9">
    <source>
        <dbReference type="Pfam" id="PF01648"/>
    </source>
</evidence>
<evidence type="ECO:0000256" key="5">
    <source>
        <dbReference type="ARBA" id="ARBA00022842"/>
    </source>
</evidence>
<keyword evidence="3 8" id="KW-0479">Metal-binding</keyword>
<dbReference type="EMBL" id="SLYC01000003">
    <property type="protein sequence ID" value="TCQ06628.1"/>
    <property type="molecule type" value="Genomic_DNA"/>
</dbReference>
<evidence type="ECO:0000256" key="7">
    <source>
        <dbReference type="ARBA" id="ARBA00023160"/>
    </source>
</evidence>
<keyword evidence="6 8" id="KW-0443">Lipid metabolism</keyword>
<dbReference type="NCBIfam" id="TIGR00556">
    <property type="entry name" value="pantethn_trn"/>
    <property type="match status" value="1"/>
</dbReference>
<evidence type="ECO:0000256" key="4">
    <source>
        <dbReference type="ARBA" id="ARBA00022832"/>
    </source>
</evidence>
<comment type="function">
    <text evidence="8">Transfers the 4'-phosphopantetheine moiety from coenzyme A to a Ser of acyl-carrier-protein.</text>
</comment>
<keyword evidence="8" id="KW-0963">Cytoplasm</keyword>
<feature type="binding site" evidence="8">
    <location>
        <position position="8"/>
    </location>
    <ligand>
        <name>Mg(2+)</name>
        <dbReference type="ChEBI" id="CHEBI:18420"/>
    </ligand>
</feature>
<evidence type="ECO:0000256" key="6">
    <source>
        <dbReference type="ARBA" id="ARBA00023098"/>
    </source>
</evidence>
<comment type="catalytic activity">
    <reaction evidence="8">
        <text>apo-[ACP] + CoA = holo-[ACP] + adenosine 3',5'-bisphosphate + H(+)</text>
        <dbReference type="Rhea" id="RHEA:12068"/>
        <dbReference type="Rhea" id="RHEA-COMP:9685"/>
        <dbReference type="Rhea" id="RHEA-COMP:9690"/>
        <dbReference type="ChEBI" id="CHEBI:15378"/>
        <dbReference type="ChEBI" id="CHEBI:29999"/>
        <dbReference type="ChEBI" id="CHEBI:57287"/>
        <dbReference type="ChEBI" id="CHEBI:58343"/>
        <dbReference type="ChEBI" id="CHEBI:64479"/>
        <dbReference type="EC" id="2.7.8.7"/>
    </reaction>
</comment>
<evidence type="ECO:0000313" key="10">
    <source>
        <dbReference type="EMBL" id="TCQ06628.1"/>
    </source>
</evidence>
<keyword evidence="7 8" id="KW-0275">Fatty acid biosynthesis</keyword>